<proteinExistence type="predicted"/>
<accession>A0ACC3M9Z3</accession>
<organism evidence="1 2">
    <name type="scientific">Vermiconidia calcicola</name>
    <dbReference type="NCBI Taxonomy" id="1690605"/>
    <lineage>
        <taxon>Eukaryota</taxon>
        <taxon>Fungi</taxon>
        <taxon>Dikarya</taxon>
        <taxon>Ascomycota</taxon>
        <taxon>Pezizomycotina</taxon>
        <taxon>Dothideomycetes</taxon>
        <taxon>Dothideomycetidae</taxon>
        <taxon>Mycosphaerellales</taxon>
        <taxon>Extremaceae</taxon>
        <taxon>Vermiconidia</taxon>
    </lineage>
</organism>
<gene>
    <name evidence="1" type="ORF">LTR37_021343</name>
</gene>
<dbReference type="EMBL" id="JAUTXU010000477">
    <property type="protein sequence ID" value="KAK3680318.1"/>
    <property type="molecule type" value="Genomic_DNA"/>
</dbReference>
<dbReference type="Proteomes" id="UP001281147">
    <property type="component" value="Unassembled WGS sequence"/>
</dbReference>
<evidence type="ECO:0000313" key="2">
    <source>
        <dbReference type="Proteomes" id="UP001281147"/>
    </source>
</evidence>
<reference evidence="1" key="1">
    <citation type="submission" date="2023-07" db="EMBL/GenBank/DDBJ databases">
        <title>Black Yeasts Isolated from many extreme environments.</title>
        <authorList>
            <person name="Coleine C."/>
            <person name="Stajich J.E."/>
            <person name="Selbmann L."/>
        </authorList>
    </citation>
    <scope>NUCLEOTIDE SEQUENCE</scope>
    <source>
        <strain evidence="1">CCFEE 5714</strain>
    </source>
</reference>
<keyword evidence="2" id="KW-1185">Reference proteome</keyword>
<comment type="caution">
    <text evidence="1">The sequence shown here is derived from an EMBL/GenBank/DDBJ whole genome shotgun (WGS) entry which is preliminary data.</text>
</comment>
<evidence type="ECO:0000313" key="1">
    <source>
        <dbReference type="EMBL" id="KAK3680318.1"/>
    </source>
</evidence>
<protein>
    <submittedName>
        <fullName evidence="1">Uncharacterized protein</fullName>
    </submittedName>
</protein>
<name>A0ACC3M9Z3_9PEZI</name>
<sequence length="181" mass="19996">MSGTTKPTELISHLLSNATNLDVDKQLVAEDATYVSLNYNNPDLAAIEPWCGTHTKAGPEAIWKTFVDVNTYWKVLQFDTYAIFSDSGSTDNFDTGLHGPEGKVGTNFGVFGRFKYRARTTGLITDSPFCVWARIDESKGKVTYMQFMEDPLDTAKSFRKSGRMVYASNPEGGEVVVGDPE</sequence>